<comment type="caution">
    <text evidence="4">The sequence shown here is derived from an EMBL/GenBank/DDBJ whole genome shotgun (WGS) entry which is preliminary data.</text>
</comment>
<sequence>MDFRYSEEIHPSLYETHGLSGGVPLRMHKDPFKEIHGALRAQRDWTKHVHPVHGYKGGLGKRFSFIRVTVPECLPDRLEIISYANEYAFLYDDEMENLDLKNYSDASPGIIETFGDSVLDRKVDSSARPEKRLQAKILSEMMSIDPERAVTSMKAWAAFVQLAARTRTFPFETLDDYIPARVIDAGELIWFGTLTFGMALTIPEEEYKLCMELARPGYAVLGLTNDLYSWDKERAAAERAGQDYVFNAVWVIMRERCVDEETAKTLCAEEIKKYLAVYRRVVEEVRHNPNLSRDLRAYIDAGHIQFRRMALLAARGIVNARPTIRSSRTHEKSKVMGAQWSQVFPPKPVFTEANVGSQEGKVFLITGGSSGIGFELAKILYRKHARVYIGGRSEEKARKAIQDIQAAVPSGGGALDFLLLELDDLSSIKASVEAFKAKESKLHVLWNNAGVSQPPAGSVSKQGIELQLATNCLGPFLLTQLLLPLLEAASAEAPQTEPGSVRVVWLSSQVIELSAPRHGFVMDEIRNPPRDKTKAYTNSKTGNLFLSSELARRVGPSHGIVSVALNPGAAKTNLFRHTPLLPYLAWPLLHKPELAALTELYAGLSKDITLEQNGISKHLREDLLEATKVEEDGGFCEEKTRDYL</sequence>
<dbReference type="SUPFAM" id="SSF48576">
    <property type="entry name" value="Terpenoid synthases"/>
    <property type="match status" value="1"/>
</dbReference>
<dbReference type="PRINTS" id="PR00081">
    <property type="entry name" value="GDHRDH"/>
</dbReference>
<proteinExistence type="inferred from homology"/>
<dbReference type="PANTHER" id="PTHR24320">
    <property type="entry name" value="RETINOL DEHYDROGENASE"/>
    <property type="match status" value="1"/>
</dbReference>
<dbReference type="InterPro" id="IPR002347">
    <property type="entry name" value="SDR_fam"/>
</dbReference>
<protein>
    <submittedName>
        <fullName evidence="4">Uncharacterized protein</fullName>
    </submittedName>
</protein>
<evidence type="ECO:0000256" key="3">
    <source>
        <dbReference type="ARBA" id="ARBA00023002"/>
    </source>
</evidence>
<dbReference type="Gene3D" id="1.10.600.10">
    <property type="entry name" value="Farnesyl Diphosphate Synthase"/>
    <property type="match status" value="1"/>
</dbReference>
<dbReference type="InterPro" id="IPR036291">
    <property type="entry name" value="NAD(P)-bd_dom_sf"/>
</dbReference>
<keyword evidence="3" id="KW-0560">Oxidoreductase</keyword>
<gene>
    <name evidence="4" type="ORF">QBC46DRAFT_462691</name>
</gene>
<dbReference type="Pfam" id="PF19086">
    <property type="entry name" value="Terpene_syn_C_2"/>
    <property type="match status" value="1"/>
</dbReference>
<keyword evidence="2" id="KW-0521">NADP</keyword>
<accession>A0AAN6MYP2</accession>
<dbReference type="AlphaFoldDB" id="A0AAN6MYP2"/>
<dbReference type="Proteomes" id="UP001303473">
    <property type="component" value="Unassembled WGS sequence"/>
</dbReference>
<comment type="similarity">
    <text evidence="1">Belongs to the short-chain dehydrogenases/reductases (SDR) family.</text>
</comment>
<evidence type="ECO:0000313" key="4">
    <source>
        <dbReference type="EMBL" id="KAK3934317.1"/>
    </source>
</evidence>
<reference evidence="5" key="1">
    <citation type="journal article" date="2023" name="Mol. Phylogenet. Evol.">
        <title>Genome-scale phylogeny and comparative genomics of the fungal order Sordariales.</title>
        <authorList>
            <person name="Hensen N."/>
            <person name="Bonometti L."/>
            <person name="Westerberg I."/>
            <person name="Brannstrom I.O."/>
            <person name="Guillou S."/>
            <person name="Cros-Aarteil S."/>
            <person name="Calhoun S."/>
            <person name="Haridas S."/>
            <person name="Kuo A."/>
            <person name="Mondo S."/>
            <person name="Pangilinan J."/>
            <person name="Riley R."/>
            <person name="LaButti K."/>
            <person name="Andreopoulos B."/>
            <person name="Lipzen A."/>
            <person name="Chen C."/>
            <person name="Yan M."/>
            <person name="Daum C."/>
            <person name="Ng V."/>
            <person name="Clum A."/>
            <person name="Steindorff A."/>
            <person name="Ohm R.A."/>
            <person name="Martin F."/>
            <person name="Silar P."/>
            <person name="Natvig D.O."/>
            <person name="Lalanne C."/>
            <person name="Gautier V."/>
            <person name="Ament-Velasquez S.L."/>
            <person name="Kruys A."/>
            <person name="Hutchinson M.I."/>
            <person name="Powell A.J."/>
            <person name="Barry K."/>
            <person name="Miller A.N."/>
            <person name="Grigoriev I.V."/>
            <person name="Debuchy R."/>
            <person name="Gladieux P."/>
            <person name="Hiltunen Thoren M."/>
            <person name="Johannesson H."/>
        </authorList>
    </citation>
    <scope>NUCLEOTIDE SEQUENCE [LARGE SCALE GENOMIC DNA]</scope>
    <source>
        <strain evidence="5">CBS 340.73</strain>
    </source>
</reference>
<dbReference type="EMBL" id="MU854004">
    <property type="protein sequence ID" value="KAK3934317.1"/>
    <property type="molecule type" value="Genomic_DNA"/>
</dbReference>
<dbReference type="SUPFAM" id="SSF51735">
    <property type="entry name" value="NAD(P)-binding Rossmann-fold domains"/>
    <property type="match status" value="1"/>
</dbReference>
<dbReference type="Gene3D" id="3.40.50.720">
    <property type="entry name" value="NAD(P)-binding Rossmann-like Domain"/>
    <property type="match status" value="1"/>
</dbReference>
<dbReference type="InterPro" id="IPR008949">
    <property type="entry name" value="Isoprenoid_synthase_dom_sf"/>
</dbReference>
<dbReference type="Pfam" id="PF00106">
    <property type="entry name" value="adh_short"/>
    <property type="match status" value="1"/>
</dbReference>
<dbReference type="PANTHER" id="PTHR24320:SF236">
    <property type="entry name" value="SHORT-CHAIN DEHYDROGENASE-RELATED"/>
    <property type="match status" value="1"/>
</dbReference>
<keyword evidence="5" id="KW-1185">Reference proteome</keyword>
<evidence type="ECO:0000256" key="1">
    <source>
        <dbReference type="ARBA" id="ARBA00006484"/>
    </source>
</evidence>
<organism evidence="4 5">
    <name type="scientific">Diplogelasinospora grovesii</name>
    <dbReference type="NCBI Taxonomy" id="303347"/>
    <lineage>
        <taxon>Eukaryota</taxon>
        <taxon>Fungi</taxon>
        <taxon>Dikarya</taxon>
        <taxon>Ascomycota</taxon>
        <taxon>Pezizomycotina</taxon>
        <taxon>Sordariomycetes</taxon>
        <taxon>Sordariomycetidae</taxon>
        <taxon>Sordariales</taxon>
        <taxon>Diplogelasinosporaceae</taxon>
        <taxon>Diplogelasinospora</taxon>
    </lineage>
</organism>
<dbReference type="GO" id="GO:0016491">
    <property type="term" value="F:oxidoreductase activity"/>
    <property type="evidence" value="ECO:0007669"/>
    <property type="project" value="UniProtKB-KW"/>
</dbReference>
<name>A0AAN6MYP2_9PEZI</name>
<evidence type="ECO:0000256" key="2">
    <source>
        <dbReference type="ARBA" id="ARBA00022857"/>
    </source>
</evidence>
<evidence type="ECO:0000313" key="5">
    <source>
        <dbReference type="Proteomes" id="UP001303473"/>
    </source>
</evidence>